<evidence type="ECO:0000259" key="1">
    <source>
        <dbReference type="Pfam" id="PF00329"/>
    </source>
</evidence>
<dbReference type="PANTHER" id="PTHR43485">
    <property type="entry name" value="HYDROGENASE-4 COMPONENT G"/>
    <property type="match status" value="1"/>
</dbReference>
<dbReference type="InterPro" id="IPR001268">
    <property type="entry name" value="NADH_UbQ_OxRdtase_30kDa_su"/>
</dbReference>
<dbReference type="Gene3D" id="3.30.460.80">
    <property type="entry name" value="NADH:ubiquinone oxidoreductase, 30kDa subunit"/>
    <property type="match status" value="1"/>
</dbReference>
<name>A0A1Y3GAX8_9EURY</name>
<dbReference type="EMBL" id="MRZU01000004">
    <property type="protein sequence ID" value="OUJ18559.1"/>
    <property type="molecule type" value="Genomic_DNA"/>
</dbReference>
<dbReference type="SUPFAM" id="SSF143243">
    <property type="entry name" value="Nqo5-like"/>
    <property type="match status" value="1"/>
</dbReference>
<organism evidence="2 3">
    <name type="scientific">Methanonatronarchaeum thermophilum</name>
    <dbReference type="NCBI Taxonomy" id="1927129"/>
    <lineage>
        <taxon>Archaea</taxon>
        <taxon>Methanobacteriati</taxon>
        <taxon>Methanobacteriota</taxon>
        <taxon>Methanonatronarchaeia</taxon>
        <taxon>Methanonatronarchaeales</taxon>
        <taxon>Methanonatronarchaeaceae</taxon>
        <taxon>Methanonatronarchaeum</taxon>
    </lineage>
</organism>
<keyword evidence="3" id="KW-1185">Reference proteome</keyword>
<dbReference type="InterPro" id="IPR052197">
    <property type="entry name" value="ComplexI_49kDa-like"/>
</dbReference>
<comment type="caution">
    <text evidence="2">The sequence shown here is derived from an EMBL/GenBank/DDBJ whole genome shotgun (WGS) entry which is preliminary data.</text>
</comment>
<dbReference type="AlphaFoldDB" id="A0A1Y3GAX8"/>
<dbReference type="Proteomes" id="UP000195137">
    <property type="component" value="Unassembled WGS sequence"/>
</dbReference>
<feature type="domain" description="NADH:ubiquinone oxidoreductase 30kDa subunit" evidence="1">
    <location>
        <begin position="43"/>
        <end position="159"/>
    </location>
</feature>
<gene>
    <name evidence="2" type="ORF">AMET1_1478</name>
</gene>
<sequence>MEPMNPEELYDYVHQEFKDEVKGLINTDIGGVSKKESHELWIRTPRNQLKNLITHLKKLQTPHFVTMLGVDRGEDILTKYILSMFYGGDFDEITVVICVTVPKNDLWLPTISDIIKGSLTSEREIQEMLGIEIKDIPDERHFFLPWDHPEEEYPWRRDEKRIEVTDIYEKEGQQ</sequence>
<evidence type="ECO:0000313" key="2">
    <source>
        <dbReference type="EMBL" id="OUJ18559.1"/>
    </source>
</evidence>
<proteinExistence type="predicted"/>
<dbReference type="GO" id="GO:0008137">
    <property type="term" value="F:NADH dehydrogenase (ubiquinone) activity"/>
    <property type="evidence" value="ECO:0007669"/>
    <property type="project" value="InterPro"/>
</dbReference>
<evidence type="ECO:0000313" key="3">
    <source>
        <dbReference type="Proteomes" id="UP000195137"/>
    </source>
</evidence>
<protein>
    <submittedName>
        <fullName evidence="2">NiFe-hydrogenase III component G</fullName>
    </submittedName>
</protein>
<dbReference type="Pfam" id="PF00329">
    <property type="entry name" value="Complex1_30kDa"/>
    <property type="match status" value="1"/>
</dbReference>
<accession>A0A1Y3GAX8</accession>
<dbReference type="InterPro" id="IPR037232">
    <property type="entry name" value="NADH_quin_OxRdtase_su_C/D-like"/>
</dbReference>
<dbReference type="PANTHER" id="PTHR43485:SF1">
    <property type="entry name" value="FORMATE HYDROGENLYASE SUBUNIT 5-RELATED"/>
    <property type="match status" value="1"/>
</dbReference>
<reference evidence="2 3" key="1">
    <citation type="submission" date="2016-12" db="EMBL/GenBank/DDBJ databases">
        <title>Discovery of methanogenic haloarchaea.</title>
        <authorList>
            <person name="Sorokin D.Y."/>
            <person name="Makarova K.S."/>
            <person name="Abbas B."/>
            <person name="Ferrer M."/>
            <person name="Golyshin P.N."/>
        </authorList>
    </citation>
    <scope>NUCLEOTIDE SEQUENCE [LARGE SCALE GENOMIC DNA]</scope>
    <source>
        <strain evidence="2">AMET1</strain>
    </source>
</reference>